<evidence type="ECO:0000256" key="1">
    <source>
        <dbReference type="ARBA" id="ARBA00022679"/>
    </source>
</evidence>
<evidence type="ECO:0000313" key="6">
    <source>
        <dbReference type="Proteomes" id="UP000536262"/>
    </source>
</evidence>
<organism evidence="5 6">
    <name type="scientific">Aminobacter aganoensis</name>
    <dbReference type="NCBI Taxonomy" id="83264"/>
    <lineage>
        <taxon>Bacteria</taxon>
        <taxon>Pseudomonadati</taxon>
        <taxon>Pseudomonadota</taxon>
        <taxon>Alphaproteobacteria</taxon>
        <taxon>Hyphomicrobiales</taxon>
        <taxon>Phyllobacteriaceae</taxon>
        <taxon>Aminobacter</taxon>
    </lineage>
</organism>
<dbReference type="EC" id="2.3.1.-" evidence="5"/>
<dbReference type="Proteomes" id="UP000536262">
    <property type="component" value="Unassembled WGS sequence"/>
</dbReference>
<dbReference type="GO" id="GO:0016747">
    <property type="term" value="F:acyltransferase activity, transferring groups other than amino-acyl groups"/>
    <property type="evidence" value="ECO:0007669"/>
    <property type="project" value="InterPro"/>
</dbReference>
<dbReference type="Pfam" id="PF13508">
    <property type="entry name" value="Acetyltransf_7"/>
    <property type="match status" value="1"/>
</dbReference>
<protein>
    <submittedName>
        <fullName evidence="5">Putative acetyltransferase</fullName>
        <ecNumber evidence="5">2.3.1.-</ecNumber>
    </submittedName>
</protein>
<dbReference type="PANTHER" id="PTHR43800">
    <property type="entry name" value="PEPTIDYL-LYSINE N-ACETYLTRANSFERASE YJAB"/>
    <property type="match status" value="1"/>
</dbReference>
<dbReference type="EMBL" id="JACHOU010000001">
    <property type="protein sequence ID" value="MBB6352941.1"/>
    <property type="molecule type" value="Genomic_DNA"/>
</dbReference>
<keyword evidence="1 5" id="KW-0808">Transferase</keyword>
<dbReference type="PANTHER" id="PTHR43800:SF1">
    <property type="entry name" value="PEPTIDYL-LYSINE N-ACETYLTRANSFERASE YJAB"/>
    <property type="match status" value="1"/>
</dbReference>
<keyword evidence="2 5" id="KW-0012">Acyltransferase</keyword>
<dbReference type="AlphaFoldDB" id="A0A7X0F4G9"/>
<gene>
    <name evidence="5" type="ORF">GGR00_000693</name>
</gene>
<keyword evidence="6" id="KW-1185">Reference proteome</keyword>
<feature type="domain" description="N-acetyltransferase" evidence="4">
    <location>
        <begin position="7"/>
        <end position="151"/>
    </location>
</feature>
<evidence type="ECO:0000313" key="5">
    <source>
        <dbReference type="EMBL" id="MBB6352941.1"/>
    </source>
</evidence>
<dbReference type="RefSeq" id="WP_055969627.1">
    <property type="nucleotide sequence ID" value="NZ_BAABEG010000001.1"/>
</dbReference>
<proteinExistence type="predicted"/>
<dbReference type="InterPro" id="IPR016181">
    <property type="entry name" value="Acyl_CoA_acyltransferase"/>
</dbReference>
<reference evidence="5 6" key="1">
    <citation type="submission" date="2020-08" db="EMBL/GenBank/DDBJ databases">
        <title>Genomic Encyclopedia of Type Strains, Phase IV (KMG-IV): sequencing the most valuable type-strain genomes for metagenomic binning, comparative biology and taxonomic classification.</title>
        <authorList>
            <person name="Goeker M."/>
        </authorList>
    </citation>
    <scope>NUCLEOTIDE SEQUENCE [LARGE SCALE GENOMIC DNA]</scope>
    <source>
        <strain evidence="5 6">DSM 7051</strain>
    </source>
</reference>
<accession>A0A7X0F4G9</accession>
<evidence type="ECO:0000256" key="2">
    <source>
        <dbReference type="ARBA" id="ARBA00023315"/>
    </source>
</evidence>
<evidence type="ECO:0000256" key="3">
    <source>
        <dbReference type="SAM" id="MobiDB-lite"/>
    </source>
</evidence>
<dbReference type="SUPFAM" id="SSF55729">
    <property type="entry name" value="Acyl-CoA N-acyltransferases (Nat)"/>
    <property type="match status" value="1"/>
</dbReference>
<dbReference type="InterPro" id="IPR000182">
    <property type="entry name" value="GNAT_dom"/>
</dbReference>
<dbReference type="PROSITE" id="PS51186">
    <property type="entry name" value="GNAT"/>
    <property type="match status" value="1"/>
</dbReference>
<feature type="region of interest" description="Disordered" evidence="3">
    <location>
        <begin position="132"/>
        <end position="151"/>
    </location>
</feature>
<evidence type="ECO:0000259" key="4">
    <source>
        <dbReference type="PROSITE" id="PS51186"/>
    </source>
</evidence>
<name>A0A7X0F4G9_9HYPH</name>
<comment type="caution">
    <text evidence="5">The sequence shown here is derived from an EMBL/GenBank/DDBJ whole genome shotgun (WGS) entry which is preliminary data.</text>
</comment>
<sequence length="151" mass="16930">MTHAHGATIRAYSATDRDRLADIWLEASRVGHPFLGEARLLDQQANVREDYLPQAENWVIELDGRTVGFIGLLDNDFIGGLFIDPACHGRGLGKALVLHAARLKGALDVEVYADNGPALVFYRRLGFAETQRHDQDEEERPLQVVRMRRPA</sequence>
<dbReference type="CDD" id="cd04301">
    <property type="entry name" value="NAT_SF"/>
    <property type="match status" value="1"/>
</dbReference>
<dbReference type="Gene3D" id="3.40.630.30">
    <property type="match status" value="1"/>
</dbReference>